<dbReference type="Proteomes" id="UP000722336">
    <property type="component" value="Unassembled WGS sequence"/>
</dbReference>
<gene>
    <name evidence="1" type="ORF">KCG44_00695</name>
</gene>
<name>A0ABS6SA73_9SPHN</name>
<dbReference type="InterPro" id="IPR005321">
    <property type="entry name" value="Peptidase_S58_DmpA"/>
</dbReference>
<evidence type="ECO:0000313" key="1">
    <source>
        <dbReference type="EMBL" id="MBV7255293.1"/>
    </source>
</evidence>
<keyword evidence="2" id="KW-1185">Reference proteome</keyword>
<comment type="caution">
    <text evidence="1">The sequence shown here is derived from an EMBL/GenBank/DDBJ whole genome shotgun (WGS) entry which is preliminary data.</text>
</comment>
<dbReference type="PANTHER" id="PTHR36512">
    <property type="entry name" value="D-AMINOPEPTIDASE"/>
    <property type="match status" value="1"/>
</dbReference>
<accession>A0ABS6SA73</accession>
<dbReference type="RefSeq" id="WP_218443573.1">
    <property type="nucleotide sequence ID" value="NZ_JAGSPA010000001.1"/>
</dbReference>
<protein>
    <submittedName>
        <fullName evidence="1">P1 family peptidase</fullName>
    </submittedName>
</protein>
<reference evidence="1 2" key="1">
    <citation type="submission" date="2021-04" db="EMBL/GenBank/DDBJ databases">
        <authorList>
            <person name="Pira H."/>
            <person name="Risdian C."/>
            <person name="Wink J."/>
        </authorList>
    </citation>
    <scope>NUCLEOTIDE SEQUENCE [LARGE SCALE GENOMIC DNA]</scope>
    <source>
        <strain evidence="1 2">WHA3</strain>
    </source>
</reference>
<evidence type="ECO:0000313" key="2">
    <source>
        <dbReference type="Proteomes" id="UP000722336"/>
    </source>
</evidence>
<organism evidence="1 2">
    <name type="scientific">Pacificimonas pallii</name>
    <dbReference type="NCBI Taxonomy" id="2827236"/>
    <lineage>
        <taxon>Bacteria</taxon>
        <taxon>Pseudomonadati</taxon>
        <taxon>Pseudomonadota</taxon>
        <taxon>Alphaproteobacteria</taxon>
        <taxon>Sphingomonadales</taxon>
        <taxon>Sphingosinicellaceae</taxon>
        <taxon>Pacificimonas</taxon>
    </lineage>
</organism>
<dbReference type="EMBL" id="JAGSPA010000001">
    <property type="protein sequence ID" value="MBV7255293.1"/>
    <property type="molecule type" value="Genomic_DNA"/>
</dbReference>
<sequence length="470" mass="49817">MNKDIWRKIATAIAGTALIAFGHVPVAAQSDGATPQSALELTINDGFEGKDAFHFDWPEIRVGTGQYEAGPTGATVIHFPKRAHVAMDARGGGPGTINSDYIALGYPAAELDAIVLAGGTFYGLETATAVNTALIDDRKRSGRWDNIGVVMGSIIYDMGGRRLNEIYPDKRLAQAALRAAKPGIFPRGAYGAGRSAIAGGMFGCNTNSGQGAAFRQIGDIKIAAFTVVNALGVITSRDGKVLGCYKNPGWPEELTPQHLLGASPASMDGDWNGTDMAAAEKRNTTISVIVTNRAMNPAELKRLAVQVHTSMARAIQPFATEYDGDVLYAVSTGEIESGPGTGLVTAEIGTIAGEVMWDAILSAVPEQSRHLTPQNEPKLTNDEIRTAIGAYRFGTDHSLRVWHDGGQIYAQSRGPHPVFAIAADTPTQLLSVGKGLFTVPGRYPFAIQFSKDQAVINPGRWAQIGKRTGG</sequence>
<proteinExistence type="predicted"/>
<dbReference type="Pfam" id="PF03576">
    <property type="entry name" value="Peptidase_S58"/>
    <property type="match status" value="1"/>
</dbReference>
<dbReference type="PANTHER" id="PTHR36512:SF3">
    <property type="entry name" value="BLR5678 PROTEIN"/>
    <property type="match status" value="1"/>
</dbReference>